<keyword evidence="1 6" id="KW-0963">Cytoplasm</keyword>
<dbReference type="SUPFAM" id="SSF52540">
    <property type="entry name" value="P-loop containing nucleoside triphosphate hydrolases"/>
    <property type="match status" value="1"/>
</dbReference>
<dbReference type="RefSeq" id="WP_311576025.1">
    <property type="nucleotide sequence ID" value="NZ_JAVRIF010000001.1"/>
</dbReference>
<feature type="coiled-coil region" evidence="6">
    <location>
        <begin position="855"/>
        <end position="917"/>
    </location>
</feature>
<dbReference type="Proteomes" id="UP001266357">
    <property type="component" value="Unassembled WGS sequence"/>
</dbReference>
<evidence type="ECO:0000256" key="5">
    <source>
        <dbReference type="ARBA" id="ARBA00023125"/>
    </source>
</evidence>
<evidence type="ECO:0000256" key="1">
    <source>
        <dbReference type="ARBA" id="ARBA00022490"/>
    </source>
</evidence>
<comment type="subunit">
    <text evidence="6">Homodimer.</text>
</comment>
<dbReference type="InterPro" id="IPR027417">
    <property type="entry name" value="P-loop_NTPase"/>
</dbReference>
<dbReference type="InterPro" id="IPR003395">
    <property type="entry name" value="RecF/RecN/SMC_N"/>
</dbReference>
<dbReference type="InterPro" id="IPR024704">
    <property type="entry name" value="SMC"/>
</dbReference>
<dbReference type="HAMAP" id="MF_01894">
    <property type="entry name" value="Smc_prok"/>
    <property type="match status" value="1"/>
</dbReference>
<evidence type="ECO:0000256" key="4">
    <source>
        <dbReference type="ARBA" id="ARBA00023054"/>
    </source>
</evidence>
<feature type="coiled-coil region" evidence="6">
    <location>
        <begin position="771"/>
        <end position="812"/>
    </location>
</feature>
<dbReference type="CDD" id="cd03278">
    <property type="entry name" value="ABC_SMC_barmotin"/>
    <property type="match status" value="2"/>
</dbReference>
<reference evidence="8 9" key="1">
    <citation type="submission" date="2023-09" db="EMBL/GenBank/DDBJ databases">
        <authorList>
            <person name="Rey-Velasco X."/>
        </authorList>
    </citation>
    <scope>NUCLEOTIDE SEQUENCE [LARGE SCALE GENOMIC DNA]</scope>
    <source>
        <strain evidence="8 9">W431</strain>
    </source>
</reference>
<keyword evidence="5 6" id="KW-0238">DNA-binding</keyword>
<dbReference type="PIRSF" id="PIRSF005719">
    <property type="entry name" value="SMC"/>
    <property type="match status" value="1"/>
</dbReference>
<dbReference type="Pfam" id="PF02463">
    <property type="entry name" value="SMC_N"/>
    <property type="match status" value="2"/>
</dbReference>
<keyword evidence="4 6" id="KW-0175">Coiled coil</keyword>
<proteinExistence type="inferred from homology"/>
<feature type="domain" description="RecF/RecN/SMC N-terminal" evidence="7">
    <location>
        <begin position="275"/>
        <end position="1149"/>
    </location>
</feature>
<gene>
    <name evidence="6 8" type="primary">smc</name>
    <name evidence="8" type="ORF">RM573_01225</name>
</gene>
<keyword evidence="2 6" id="KW-0547">Nucleotide-binding</keyword>
<comment type="domain">
    <text evidence="6">Contains large globular domains required for ATP hydrolysis at each terminus and a third globular domain forming a flexible hinge near the middle of the molecule. These domains are separated by coiled-coil structures.</text>
</comment>
<dbReference type="EMBL" id="JAVRIF010000001">
    <property type="protein sequence ID" value="MDT0602211.1"/>
    <property type="molecule type" value="Genomic_DNA"/>
</dbReference>
<evidence type="ECO:0000256" key="6">
    <source>
        <dbReference type="HAMAP-Rule" id="MF_01894"/>
    </source>
</evidence>
<dbReference type="Gene3D" id="3.40.50.300">
    <property type="entry name" value="P-loop containing nucleotide triphosphate hydrolases"/>
    <property type="match status" value="2"/>
</dbReference>
<feature type="coiled-coil region" evidence="6">
    <location>
        <begin position="170"/>
        <end position="218"/>
    </location>
</feature>
<name>A0ABU2ZW99_9GAMM</name>
<keyword evidence="9" id="KW-1185">Reference proteome</keyword>
<evidence type="ECO:0000256" key="2">
    <source>
        <dbReference type="ARBA" id="ARBA00022741"/>
    </source>
</evidence>
<dbReference type="InterPro" id="IPR036277">
    <property type="entry name" value="SMC_hinge_sf"/>
</dbReference>
<feature type="coiled-coil region" evidence="6">
    <location>
        <begin position="272"/>
        <end position="327"/>
    </location>
</feature>
<keyword evidence="3 6" id="KW-0067">ATP-binding</keyword>
<comment type="similarity">
    <text evidence="6">Belongs to the SMC family.</text>
</comment>
<feature type="domain" description="RecF/RecN/SMC N-terminal" evidence="7">
    <location>
        <begin position="3"/>
        <end position="136"/>
    </location>
</feature>
<dbReference type="InterPro" id="IPR011890">
    <property type="entry name" value="SMC_prok"/>
</dbReference>
<evidence type="ECO:0000313" key="8">
    <source>
        <dbReference type="EMBL" id="MDT0602211.1"/>
    </source>
</evidence>
<comment type="subcellular location">
    <subcellularLocation>
        <location evidence="6">Cytoplasm</location>
    </subcellularLocation>
</comment>
<protein>
    <recommendedName>
        <fullName evidence="6">Chromosome partition protein Smc</fullName>
    </recommendedName>
</protein>
<organism evidence="8 9">
    <name type="scientific">Thalassotalea castellviae</name>
    <dbReference type="NCBI Taxonomy" id="3075612"/>
    <lineage>
        <taxon>Bacteria</taxon>
        <taxon>Pseudomonadati</taxon>
        <taxon>Pseudomonadota</taxon>
        <taxon>Gammaproteobacteria</taxon>
        <taxon>Alteromonadales</taxon>
        <taxon>Colwelliaceae</taxon>
        <taxon>Thalassotalea</taxon>
    </lineage>
</organism>
<evidence type="ECO:0000259" key="7">
    <source>
        <dbReference type="Pfam" id="PF02463"/>
    </source>
</evidence>
<feature type="coiled-coil region" evidence="6">
    <location>
        <begin position="662"/>
        <end position="736"/>
    </location>
</feature>
<dbReference type="PANTHER" id="PTHR43977">
    <property type="entry name" value="STRUCTURAL MAINTENANCE OF CHROMOSOMES PROTEIN 3"/>
    <property type="match status" value="1"/>
</dbReference>
<feature type="coiled-coil region" evidence="6">
    <location>
        <begin position="356"/>
        <end position="432"/>
    </location>
</feature>
<accession>A0ABU2ZW99</accession>
<evidence type="ECO:0000256" key="3">
    <source>
        <dbReference type="ARBA" id="ARBA00022840"/>
    </source>
</evidence>
<dbReference type="SUPFAM" id="SSF75553">
    <property type="entry name" value="Smc hinge domain"/>
    <property type="match status" value="1"/>
</dbReference>
<evidence type="ECO:0000313" key="9">
    <source>
        <dbReference type="Proteomes" id="UP001266357"/>
    </source>
</evidence>
<dbReference type="NCBIfam" id="TIGR02168">
    <property type="entry name" value="SMC_prok_B"/>
    <property type="match status" value="1"/>
</dbReference>
<sequence>MRLKHIKLAGFKSFVDPTKVPFEQQMTAIVGPNGCGKSNIIDAVRWVLGESSAKNLRGDAMTDVIFNGAATRKPVGQASVELLFDNIAERIQGSMADRNQVSIRRVVNRDSQNSYYLNGTKCRRKDITDIFLGTGLGPRSYAIIEQGTISRLIESKPQELRVFIEEAAGISKYKERRRDTENRIRHTRENLARLFDIRSELNTQLDKLHQQAEAAKRFKTLKAQERKIKAELAVLRWQKFDQQYKSNQSRIEGFQAQITQKESLQKSDEIALFTAKQNYQSANESIQALQQQKITLINNTARIEQQIKHQKQQQKKLLEDNQVHQQQISQAQKSLLIEQENLKIYTDKLDALQPQYLQITAEYTELNQQYQQCQEMLSKQQQTVQAYHQQQEHQNQLLLEETRKKAQLTETIEQKKSRLAVVVEQLTQLTTEMTNNLEDDETSLSVLTEQREHLYQQQQALLTQKQAHQDKILQLNQEKSDIAGTRAALVREIDQLTKKLAQQYDWQKDQTSWLDKHNVRMLGELQSKLSIAKGWELAVEMVLSHKLQALFIEEFPLNLASLENSPCSFLLLNHQIANKSKANTLAEKVQGSEAINNILNQIRIASDYQAAIALLPQLKEHESVISPEGIWLSQHFIHRGIFTAKNDHFSHTEMLAENEHALSGLNQQYDEHVKQISCLEKEQSTLTTQLDEIKHQINKRQQQLVDLNQLHALNKQKQETQQAQRQQLQLEQLSLEQTIKETLGSYEALEASLSADKTSSHQADVANNTSIQAQTQKLQQLQQEAQDFQKQLSFLTTEKHQLELTIEKTKNAESQCQQHIVRFQENIRQLTAQQNQHAQMHDAGISPLQADEKQLQVWLSELVSLDNQLDKAQATLSDTHEVIQSSEQKQRVTVEAINSLKESLNQLHLDRESYRLKAQSALEQLHELGQTVQSVQAAMPENARESQWQAQLIKLAKDIQMLGAINLAAIEEFETQLTRKNYLDQQDQDLNLAISTLESAIDKIDKESRHKFKITFDKVNQDLQSLFPKVFGGGQAYLTLTGDDLLDTGVTIMARPPGKKNSTIHLLSGGEKALTALSLVFAIFRLNPAPFCMLDEVDAPLDDANVSRFCNLVREMSQTVQFIYISHNKIAMEMASHLTGVTMVEAGVSRMVAVDIDEAVAMAEVS</sequence>
<comment type="caution">
    <text evidence="8">The sequence shown here is derived from an EMBL/GenBank/DDBJ whole genome shotgun (WGS) entry which is preliminary data.</text>
</comment>
<comment type="function">
    <text evidence="6">Required for chromosome condensation and partitioning.</text>
</comment>
<feature type="binding site" evidence="6">
    <location>
        <begin position="32"/>
        <end position="39"/>
    </location>
    <ligand>
        <name>ATP</name>
        <dbReference type="ChEBI" id="CHEBI:30616"/>
    </ligand>
</feature>